<evidence type="ECO:0000256" key="3">
    <source>
        <dbReference type="ARBA" id="ARBA00022989"/>
    </source>
</evidence>
<evidence type="ECO:0000259" key="6">
    <source>
        <dbReference type="PROSITE" id="PS51012"/>
    </source>
</evidence>
<dbReference type="InterPro" id="IPR047817">
    <property type="entry name" value="ABC2_TM_bact-type"/>
</dbReference>
<feature type="domain" description="ABC transmembrane type-2" evidence="6">
    <location>
        <begin position="20"/>
        <end position="262"/>
    </location>
</feature>
<sequence>MSAIGAILSRNLLNFSRDKARLFGTLLMSLFFLFVFSFVMKSAVNGLTQPMNYLISGVIIMTVFQASLNNSNDILSDIASGFMKEIMVAPISRVEIAIGQILSSSVIAILQGLLVSVLGLFMGLHLDAAHFLIMIGVMAVAGVTFGSIGLFLATIARNSSAFQIVITIVVMPFTFLSGAYIPTTVMPSFLKPVIYLNPLTYITSIFRYITLKLDGTATAKLVKLGVAFNVHGFIITPVLGFFIIIAIGLVFLALCVYKFSRADFSSVRVAQRHRH</sequence>
<reference evidence="7 8" key="1">
    <citation type="submission" date="2010-12" db="EMBL/GenBank/DDBJ databases">
        <title>Complete sequence of Ethanoligenens harbinense YUAN-3.</title>
        <authorList>
            <person name="Lucas S."/>
            <person name="Copeland A."/>
            <person name="Lapidus A."/>
            <person name="Cheng J.-F."/>
            <person name="Bruce D."/>
            <person name="Goodwin L."/>
            <person name="Pitluck S."/>
            <person name="Chertkov O."/>
            <person name="Misra M."/>
            <person name="Detter J.C."/>
            <person name="Han C."/>
            <person name="Tapia R."/>
            <person name="Land M."/>
            <person name="Hauser L."/>
            <person name="Jeffries C."/>
            <person name="Kyrpides N."/>
            <person name="Ivanova N."/>
            <person name="Mikhailova N."/>
            <person name="Wang A."/>
            <person name="Mouttaki H."/>
            <person name="He Z."/>
            <person name="Zhou J."/>
            <person name="Hemme C.L."/>
            <person name="Woyke T."/>
        </authorList>
    </citation>
    <scope>NUCLEOTIDE SEQUENCE [LARGE SCALE GENOMIC DNA]</scope>
    <source>
        <strain evidence="8">DSM 18485 / JCM 12961 / CGMCC 1.5033 / YUAN-3</strain>
    </source>
</reference>
<dbReference type="PANTHER" id="PTHR43229:SF2">
    <property type="entry name" value="NODULATION PROTEIN J"/>
    <property type="match status" value="1"/>
</dbReference>
<organism evidence="7 8">
    <name type="scientific">Ethanoligenens harbinense (strain DSM 18485 / JCM 12961 / CGMCC 1.5033 / YUAN-3)</name>
    <dbReference type="NCBI Taxonomy" id="663278"/>
    <lineage>
        <taxon>Bacteria</taxon>
        <taxon>Bacillati</taxon>
        <taxon>Bacillota</taxon>
        <taxon>Clostridia</taxon>
        <taxon>Eubacteriales</taxon>
        <taxon>Oscillospiraceae</taxon>
        <taxon>Ethanoligenens</taxon>
    </lineage>
</organism>
<dbReference type="STRING" id="663278.Ethha_1126"/>
<feature type="transmembrane region" description="Helical" evidence="5">
    <location>
        <begin position="131"/>
        <end position="155"/>
    </location>
</feature>
<dbReference type="InterPro" id="IPR013525">
    <property type="entry name" value="ABC2_TM"/>
</dbReference>
<feature type="transmembrane region" description="Helical" evidence="5">
    <location>
        <begin position="161"/>
        <end position="181"/>
    </location>
</feature>
<evidence type="ECO:0000256" key="5">
    <source>
        <dbReference type="RuleBase" id="RU361157"/>
    </source>
</evidence>
<evidence type="ECO:0000313" key="8">
    <source>
        <dbReference type="Proteomes" id="UP000001551"/>
    </source>
</evidence>
<dbReference type="eggNOG" id="COG0842">
    <property type="taxonomic scope" value="Bacteria"/>
</dbReference>
<feature type="transmembrane region" description="Helical" evidence="5">
    <location>
        <begin position="20"/>
        <end position="39"/>
    </location>
</feature>
<dbReference type="PIRSF" id="PIRSF006648">
    <property type="entry name" value="DrrB"/>
    <property type="match status" value="1"/>
</dbReference>
<evidence type="ECO:0000256" key="2">
    <source>
        <dbReference type="ARBA" id="ARBA00022692"/>
    </source>
</evidence>
<feature type="transmembrane region" description="Helical" evidence="5">
    <location>
        <begin position="230"/>
        <end position="257"/>
    </location>
</feature>
<keyword evidence="5" id="KW-1003">Cell membrane</keyword>
<dbReference type="AlphaFoldDB" id="E6U4P9"/>
<dbReference type="Pfam" id="PF01061">
    <property type="entry name" value="ABC2_membrane"/>
    <property type="match status" value="1"/>
</dbReference>
<dbReference type="GO" id="GO:0140359">
    <property type="term" value="F:ABC-type transporter activity"/>
    <property type="evidence" value="ECO:0007669"/>
    <property type="project" value="InterPro"/>
</dbReference>
<name>E6U4P9_ETHHY</name>
<dbReference type="GO" id="GO:0043190">
    <property type="term" value="C:ATP-binding cassette (ABC) transporter complex"/>
    <property type="evidence" value="ECO:0007669"/>
    <property type="project" value="InterPro"/>
</dbReference>
<proteinExistence type="inferred from homology"/>
<evidence type="ECO:0000313" key="7">
    <source>
        <dbReference type="EMBL" id="ADU26677.1"/>
    </source>
</evidence>
<dbReference type="RefSeq" id="WP_013485038.1">
    <property type="nucleotide sequence ID" value="NC_014828.1"/>
</dbReference>
<dbReference type="KEGG" id="eha:Ethha_1126"/>
<feature type="transmembrane region" description="Helical" evidence="5">
    <location>
        <begin position="101"/>
        <end position="124"/>
    </location>
</feature>
<evidence type="ECO:0000256" key="1">
    <source>
        <dbReference type="ARBA" id="ARBA00004141"/>
    </source>
</evidence>
<dbReference type="EMBL" id="CP002400">
    <property type="protein sequence ID" value="ADU26677.1"/>
    <property type="molecule type" value="Genomic_DNA"/>
</dbReference>
<feature type="transmembrane region" description="Helical" evidence="5">
    <location>
        <begin position="51"/>
        <end position="68"/>
    </location>
</feature>
<comment type="subcellular location">
    <subcellularLocation>
        <location evidence="5">Cell membrane</location>
        <topology evidence="5">Multi-pass membrane protein</topology>
    </subcellularLocation>
    <subcellularLocation>
        <location evidence="1">Membrane</location>
        <topology evidence="1">Multi-pass membrane protein</topology>
    </subcellularLocation>
</comment>
<evidence type="ECO:0000256" key="4">
    <source>
        <dbReference type="ARBA" id="ARBA00023136"/>
    </source>
</evidence>
<dbReference type="InterPro" id="IPR000412">
    <property type="entry name" value="ABC_2_transport"/>
</dbReference>
<dbReference type="InterPro" id="IPR051784">
    <property type="entry name" value="Nod_factor_ABC_transporter"/>
</dbReference>
<comment type="similarity">
    <text evidence="5">Belongs to the ABC-2 integral membrane protein family.</text>
</comment>
<dbReference type="PROSITE" id="PS51012">
    <property type="entry name" value="ABC_TM2"/>
    <property type="match status" value="1"/>
</dbReference>
<keyword evidence="8" id="KW-1185">Reference proteome</keyword>
<protein>
    <recommendedName>
        <fullName evidence="5">Transport permease protein</fullName>
    </recommendedName>
</protein>
<dbReference type="Proteomes" id="UP000001551">
    <property type="component" value="Chromosome"/>
</dbReference>
<keyword evidence="5" id="KW-0813">Transport</keyword>
<gene>
    <name evidence="7" type="ordered locus">Ethha_1126</name>
</gene>
<accession>E6U4P9</accession>
<dbReference type="PANTHER" id="PTHR43229">
    <property type="entry name" value="NODULATION PROTEIN J"/>
    <property type="match status" value="1"/>
</dbReference>
<keyword evidence="4 5" id="KW-0472">Membrane</keyword>
<keyword evidence="2 5" id="KW-0812">Transmembrane</keyword>
<dbReference type="PRINTS" id="PR00164">
    <property type="entry name" value="ABC2TRNSPORT"/>
</dbReference>
<dbReference type="HOGENOM" id="CLU_039483_2_3_9"/>
<keyword evidence="3 5" id="KW-1133">Transmembrane helix</keyword>